<dbReference type="PANTHER" id="PTHR10314">
    <property type="entry name" value="CYSTATHIONINE BETA-SYNTHASE"/>
    <property type="match status" value="1"/>
</dbReference>
<dbReference type="Gene3D" id="3.40.50.1100">
    <property type="match status" value="2"/>
</dbReference>
<comment type="caution">
    <text evidence="4">The sequence shown here is derived from an EMBL/GenBank/DDBJ whole genome shotgun (WGS) entry which is preliminary data.</text>
</comment>
<evidence type="ECO:0000259" key="3">
    <source>
        <dbReference type="Pfam" id="PF00291"/>
    </source>
</evidence>
<organism evidence="4 5">
    <name type="scientific">Hyphomonas jannaschiana VP2</name>
    <dbReference type="NCBI Taxonomy" id="1280952"/>
    <lineage>
        <taxon>Bacteria</taxon>
        <taxon>Pseudomonadati</taxon>
        <taxon>Pseudomonadota</taxon>
        <taxon>Alphaproteobacteria</taxon>
        <taxon>Hyphomonadales</taxon>
        <taxon>Hyphomonadaceae</taxon>
        <taxon>Hyphomonas</taxon>
    </lineage>
</organism>
<comment type="cofactor">
    <cofactor evidence="1">
        <name>pyridoxal 5'-phosphate</name>
        <dbReference type="ChEBI" id="CHEBI:597326"/>
    </cofactor>
</comment>
<evidence type="ECO:0000313" key="4">
    <source>
        <dbReference type="EMBL" id="KCZ90488.1"/>
    </source>
</evidence>
<evidence type="ECO:0000256" key="2">
    <source>
        <dbReference type="ARBA" id="ARBA00022898"/>
    </source>
</evidence>
<dbReference type="InterPro" id="IPR001926">
    <property type="entry name" value="TrpB-like_PALP"/>
</dbReference>
<dbReference type="SUPFAM" id="SSF53686">
    <property type="entry name" value="Tryptophan synthase beta subunit-like PLP-dependent enzymes"/>
    <property type="match status" value="1"/>
</dbReference>
<dbReference type="RefSeq" id="WP_035578722.1">
    <property type="nucleotide sequence ID" value="NZ_ARYJ01000002.1"/>
</dbReference>
<dbReference type="GO" id="GO:1901605">
    <property type="term" value="P:alpha-amino acid metabolic process"/>
    <property type="evidence" value="ECO:0007669"/>
    <property type="project" value="UniProtKB-ARBA"/>
</dbReference>
<name>A0A059FJ26_9PROT</name>
<dbReference type="Proteomes" id="UP000024816">
    <property type="component" value="Unassembled WGS sequence"/>
</dbReference>
<feature type="domain" description="Tryptophan synthase beta chain-like PALP" evidence="3">
    <location>
        <begin position="14"/>
        <end position="294"/>
    </location>
</feature>
<dbReference type="eggNOG" id="COG0031">
    <property type="taxonomic scope" value="Bacteria"/>
</dbReference>
<gene>
    <name evidence="4" type="ORF">HJA_04636</name>
</gene>
<evidence type="ECO:0000256" key="1">
    <source>
        <dbReference type="ARBA" id="ARBA00001933"/>
    </source>
</evidence>
<dbReference type="PATRIC" id="fig|1280952.3.peg.919"/>
<dbReference type="OrthoDB" id="9805733at2"/>
<dbReference type="InterPro" id="IPR050214">
    <property type="entry name" value="Cys_Synth/Cystath_Beta-Synth"/>
</dbReference>
<dbReference type="STRING" id="1280952.HJA_04636"/>
<protein>
    <submittedName>
        <fullName evidence="4">Pyridoxal-phosphate-dependent enzyme</fullName>
    </submittedName>
</protein>
<sequence>MPFSSAVASCPFKIGHTPLTAYQVRIGNLTHELLVKEERCNEFGSVKDRVAWYILSKTIEKMGPVKSVVDASSGNYGNALACICQRMGIGATIVSSASISAHNAAQIKAAGARLVIAEPKPGETANAARMRLAGEIAAQEGSVFLDQYSNPLNPAAHQNWTAPELFADGPFDAVFMTSSSGGTSRGFADYLKAHPRPTQLCLVEPESSCAFLDAPSGCTDKLKIPAFGSQRRSSFAGMKPDPGMIRMDEATTLAAFTLLHERQLSKVGLSSTGVILGALEWLARQDKPARVACICADGDERYLDEIQSRYIPSVGQEPYESALQRLAPVIDGIKCLGPVNADAKAAAH</sequence>
<proteinExistence type="predicted"/>
<dbReference type="EMBL" id="ARYJ01000002">
    <property type="protein sequence ID" value="KCZ90488.1"/>
    <property type="molecule type" value="Genomic_DNA"/>
</dbReference>
<reference evidence="4 5" key="1">
    <citation type="journal article" date="2014" name="Antonie Van Leeuwenhoek">
        <title>Hyphomonas beringensis sp. nov. and Hyphomonas chukchiensis sp. nov., isolated from surface seawater of the Bering Sea and Chukchi Sea.</title>
        <authorList>
            <person name="Li C."/>
            <person name="Lai Q."/>
            <person name="Li G."/>
            <person name="Dong C."/>
            <person name="Wang J."/>
            <person name="Liao Y."/>
            <person name="Shao Z."/>
        </authorList>
    </citation>
    <scope>NUCLEOTIDE SEQUENCE [LARGE SCALE GENOMIC DNA]</scope>
    <source>
        <strain evidence="4 5">VP2</strain>
    </source>
</reference>
<evidence type="ECO:0000313" key="5">
    <source>
        <dbReference type="Proteomes" id="UP000024816"/>
    </source>
</evidence>
<accession>A0A059FJ26</accession>
<dbReference type="AlphaFoldDB" id="A0A059FJ26"/>
<keyword evidence="5" id="KW-1185">Reference proteome</keyword>
<dbReference type="InterPro" id="IPR036052">
    <property type="entry name" value="TrpB-like_PALP_sf"/>
</dbReference>
<keyword evidence="2" id="KW-0663">Pyridoxal phosphate</keyword>
<dbReference type="Pfam" id="PF00291">
    <property type="entry name" value="PALP"/>
    <property type="match status" value="1"/>
</dbReference>